<dbReference type="EMBL" id="BJYZ01000024">
    <property type="protein sequence ID" value="GEO40975.1"/>
    <property type="molecule type" value="Genomic_DNA"/>
</dbReference>
<reference evidence="1 2" key="1">
    <citation type="submission" date="2019-07" db="EMBL/GenBank/DDBJ databases">
        <title>Whole genome shotgun sequence of Skermanella aerolata NBRC 106429.</title>
        <authorList>
            <person name="Hosoyama A."/>
            <person name="Uohara A."/>
            <person name="Ohji S."/>
            <person name="Ichikawa N."/>
        </authorList>
    </citation>
    <scope>NUCLEOTIDE SEQUENCE [LARGE SCALE GENOMIC DNA]</scope>
    <source>
        <strain evidence="1 2">NBRC 106429</strain>
    </source>
</reference>
<name>A0A512DWW6_9PROT</name>
<dbReference type="Proteomes" id="UP000321523">
    <property type="component" value="Unassembled WGS sequence"/>
</dbReference>
<protein>
    <submittedName>
        <fullName evidence="1">Uncharacterized protein</fullName>
    </submittedName>
</protein>
<evidence type="ECO:0000313" key="1">
    <source>
        <dbReference type="EMBL" id="GEO40975.1"/>
    </source>
</evidence>
<proteinExistence type="predicted"/>
<evidence type="ECO:0000313" key="2">
    <source>
        <dbReference type="Proteomes" id="UP000321523"/>
    </source>
</evidence>
<accession>A0A512DWW6</accession>
<gene>
    <name evidence="1" type="ORF">SAE02_51230</name>
</gene>
<sequence>MTVQPTEQWVQMLFLRVISTPGVVGPASALPTMLMEETAPAAANPPAASPERFRKARRSIGAAAATEPNIPVPRPAAVGFLLTSMANRSR</sequence>
<organism evidence="1 2">
    <name type="scientific">Skermanella aerolata</name>
    <dbReference type="NCBI Taxonomy" id="393310"/>
    <lineage>
        <taxon>Bacteria</taxon>
        <taxon>Pseudomonadati</taxon>
        <taxon>Pseudomonadota</taxon>
        <taxon>Alphaproteobacteria</taxon>
        <taxon>Rhodospirillales</taxon>
        <taxon>Azospirillaceae</taxon>
        <taxon>Skermanella</taxon>
    </lineage>
</organism>
<comment type="caution">
    <text evidence="1">The sequence shown here is derived from an EMBL/GenBank/DDBJ whole genome shotgun (WGS) entry which is preliminary data.</text>
</comment>
<keyword evidence="2" id="KW-1185">Reference proteome</keyword>
<dbReference type="AlphaFoldDB" id="A0A512DWW6"/>